<feature type="region of interest" description="Disordered" evidence="1">
    <location>
        <begin position="1"/>
        <end position="39"/>
    </location>
</feature>
<reference evidence="2 3" key="1">
    <citation type="journal article" date="2013" name="Genome Announc.">
        <title>Whole-Genome Sequence of Microcystis aeruginosa TAIHU98, a Nontoxic Bloom-Forming Strain Isolated from Taihu Lake, China.</title>
        <authorList>
            <person name="Yang C."/>
            <person name="Zhang W."/>
            <person name="Ren M."/>
            <person name="Song L."/>
            <person name="Li T."/>
            <person name="Zhao J."/>
        </authorList>
    </citation>
    <scope>NUCLEOTIDE SEQUENCE [LARGE SCALE GENOMIC DNA]</scope>
    <source>
        <strain evidence="2 3">TAIHU98</strain>
    </source>
</reference>
<feature type="compositionally biased region" description="Polar residues" evidence="1">
    <location>
        <begin position="1"/>
        <end position="28"/>
    </location>
</feature>
<dbReference type="AlphaFoldDB" id="L7EBP3"/>
<organism evidence="2 3">
    <name type="scientific">Microcystis aeruginosa TAIHU98</name>
    <dbReference type="NCBI Taxonomy" id="1134457"/>
    <lineage>
        <taxon>Bacteria</taxon>
        <taxon>Bacillati</taxon>
        <taxon>Cyanobacteriota</taxon>
        <taxon>Cyanophyceae</taxon>
        <taxon>Oscillatoriophycideae</taxon>
        <taxon>Chroococcales</taxon>
        <taxon>Microcystaceae</taxon>
        <taxon>Microcystis</taxon>
    </lineage>
</organism>
<dbReference type="Proteomes" id="UP000010932">
    <property type="component" value="Unassembled WGS sequence"/>
</dbReference>
<dbReference type="EMBL" id="ANKQ01000001">
    <property type="protein sequence ID" value="ELP55712.1"/>
    <property type="molecule type" value="Genomic_DNA"/>
</dbReference>
<name>L7EBP3_MICAE</name>
<evidence type="ECO:0000313" key="2">
    <source>
        <dbReference type="EMBL" id="ELP55712.1"/>
    </source>
</evidence>
<proteinExistence type="predicted"/>
<evidence type="ECO:0000313" key="3">
    <source>
        <dbReference type="Proteomes" id="UP000010932"/>
    </source>
</evidence>
<sequence length="39" mass="4286">MDSLPPNTNQFSDTQEPAASPSQRQAVSVNYPELLPELL</sequence>
<comment type="caution">
    <text evidence="2">The sequence shown here is derived from an EMBL/GenBank/DDBJ whole genome shotgun (WGS) entry which is preliminary data.</text>
</comment>
<gene>
    <name evidence="2" type="ORF">O53_311</name>
</gene>
<protein>
    <submittedName>
        <fullName evidence="2">TPR repeat domain protein</fullName>
    </submittedName>
</protein>
<evidence type="ECO:0000256" key="1">
    <source>
        <dbReference type="SAM" id="MobiDB-lite"/>
    </source>
</evidence>
<dbReference type="PATRIC" id="fig|1134457.3.peg.1485"/>
<accession>L7EBP3</accession>